<gene>
    <name evidence="2" type="ORF">RMCC_0533</name>
</gene>
<feature type="chain" id="PRO_5007089960" evidence="1">
    <location>
        <begin position="35"/>
        <end position="384"/>
    </location>
</feature>
<proteinExistence type="predicted"/>
<sequence length="384" mass="43317">MANYVRQVDRRTALKLPLLLAAGAALTQTPFASADPGRWPAERANAWYKAQDWLVGANYIPANAINQIEMWQSGTYDPRRIDGELRVARQIGFNTMRVFLHDQLWTQDRSGFARKLAQFVGIAAGHGIKPLFVFFDSCWDPNPKLGPQHAPVPGVHNSGWVQSPGAALLGDERYRKVLYDYVTGVISLFRNDNRVLGWDLWNEPDNPAKVYRKTERSDKIALVTALLPQVFQWARAVNPVQPLTSGVWQGSWAPGKLSAMARIQLDNSDVISFHSYGKPADFEDRVDELMPLGRPLLCTEYLARPEGSTIEAILPIAKRRNIAMYNWGLVAGKTQTYFPWDSWDHPSAAEPKLWFHDLLYPDGRAYRDSEIQTIQSLTGRVGQT</sequence>
<name>A0A100W8E6_MYCCR</name>
<keyword evidence="3" id="KW-1185">Reference proteome</keyword>
<organism evidence="2 3">
    <name type="scientific">Mycolicibacterium canariasense</name>
    <name type="common">Mycobacterium canariasense</name>
    <dbReference type="NCBI Taxonomy" id="228230"/>
    <lineage>
        <taxon>Bacteria</taxon>
        <taxon>Bacillati</taxon>
        <taxon>Actinomycetota</taxon>
        <taxon>Actinomycetes</taxon>
        <taxon>Mycobacteriales</taxon>
        <taxon>Mycobacteriaceae</taxon>
        <taxon>Mycolicibacterium</taxon>
    </lineage>
</organism>
<evidence type="ECO:0000313" key="2">
    <source>
        <dbReference type="EMBL" id="GAS93567.1"/>
    </source>
</evidence>
<dbReference type="Gene3D" id="3.20.20.80">
    <property type="entry name" value="Glycosidases"/>
    <property type="match status" value="1"/>
</dbReference>
<dbReference type="EMBL" id="BCSY01000020">
    <property type="protein sequence ID" value="GAS93567.1"/>
    <property type="molecule type" value="Genomic_DNA"/>
</dbReference>
<accession>A0A100W8E6</accession>
<dbReference type="Proteomes" id="UP000069443">
    <property type="component" value="Unassembled WGS sequence"/>
</dbReference>
<evidence type="ECO:0000313" key="3">
    <source>
        <dbReference type="Proteomes" id="UP000069443"/>
    </source>
</evidence>
<feature type="signal peptide" evidence="1">
    <location>
        <begin position="1"/>
        <end position="34"/>
    </location>
</feature>
<keyword evidence="1" id="KW-0732">Signal</keyword>
<reference evidence="3" key="2">
    <citation type="submission" date="2016-02" db="EMBL/GenBank/DDBJ databases">
        <title>Draft genome sequence of five rapidly growing Mycobacterium species.</title>
        <authorList>
            <person name="Katahira K."/>
            <person name="Gotou Y."/>
            <person name="Iida K."/>
            <person name="Ogura Y."/>
            <person name="Hayashi T."/>
        </authorList>
    </citation>
    <scope>NUCLEOTIDE SEQUENCE [LARGE SCALE GENOMIC DNA]</scope>
    <source>
        <strain evidence="3">JCM15298</strain>
    </source>
</reference>
<reference evidence="3" key="1">
    <citation type="journal article" date="2016" name="Genome Announc.">
        <title>Draft Genome Sequences of Five Rapidly Growing Mycobacterium Species, M. thermoresistibile, M. fortuitum subsp. acetamidolyticum, M. canariasense, M. brisbanense, and M. novocastrense.</title>
        <authorList>
            <person name="Katahira K."/>
            <person name="Ogura Y."/>
            <person name="Gotoh Y."/>
            <person name="Hayashi T."/>
        </authorList>
    </citation>
    <scope>NUCLEOTIDE SEQUENCE [LARGE SCALE GENOMIC DNA]</scope>
    <source>
        <strain evidence="3">JCM15298</strain>
    </source>
</reference>
<comment type="caution">
    <text evidence="2">The sequence shown here is derived from an EMBL/GenBank/DDBJ whole genome shotgun (WGS) entry which is preliminary data.</text>
</comment>
<dbReference type="PROSITE" id="PS51318">
    <property type="entry name" value="TAT"/>
    <property type="match status" value="1"/>
</dbReference>
<dbReference type="SUPFAM" id="SSF51445">
    <property type="entry name" value="(Trans)glycosidases"/>
    <property type="match status" value="1"/>
</dbReference>
<evidence type="ECO:0000256" key="1">
    <source>
        <dbReference type="SAM" id="SignalP"/>
    </source>
</evidence>
<dbReference type="InterPro" id="IPR017853">
    <property type="entry name" value="GH"/>
</dbReference>
<protein>
    <submittedName>
        <fullName evidence="2">Cellulase</fullName>
    </submittedName>
</protein>
<dbReference type="InterPro" id="IPR006311">
    <property type="entry name" value="TAT_signal"/>
</dbReference>
<dbReference type="AlphaFoldDB" id="A0A100W8E6"/>
<dbReference type="STRING" id="228230.RMCC_0533"/>